<organism evidence="2 3">
    <name type="scientific">Pontivivens nitratireducens</name>
    <dbReference type="NCBI Taxonomy" id="2758038"/>
    <lineage>
        <taxon>Bacteria</taxon>
        <taxon>Pseudomonadati</taxon>
        <taxon>Pseudomonadota</taxon>
        <taxon>Alphaproteobacteria</taxon>
        <taxon>Rhodobacterales</taxon>
        <taxon>Paracoccaceae</taxon>
        <taxon>Pontivivens</taxon>
    </lineage>
</organism>
<feature type="transmembrane region" description="Helical" evidence="1">
    <location>
        <begin position="175"/>
        <end position="191"/>
    </location>
</feature>
<dbReference type="InterPro" id="IPR017516">
    <property type="entry name" value="AbrB_dup"/>
</dbReference>
<dbReference type="GO" id="GO:0010468">
    <property type="term" value="P:regulation of gene expression"/>
    <property type="evidence" value="ECO:0007669"/>
    <property type="project" value="InterPro"/>
</dbReference>
<feature type="transmembrane region" description="Helical" evidence="1">
    <location>
        <begin position="83"/>
        <end position="100"/>
    </location>
</feature>
<reference evidence="2 3" key="1">
    <citation type="submission" date="2020-03" db="EMBL/GenBank/DDBJ databases">
        <title>Complete genome sequence of Monaibacterium sp. ALG8 with diverse plasmids.</title>
        <authorList>
            <person name="Sun C."/>
        </authorList>
    </citation>
    <scope>NUCLEOTIDE SEQUENCE [LARGE SCALE GENOMIC DNA]</scope>
    <source>
        <strain evidence="2 3">ALG8</strain>
    </source>
</reference>
<dbReference type="AlphaFoldDB" id="A0A6G7VKX0"/>
<dbReference type="GO" id="GO:0016020">
    <property type="term" value="C:membrane"/>
    <property type="evidence" value="ECO:0007669"/>
    <property type="project" value="InterPro"/>
</dbReference>
<feature type="transmembrane region" description="Helical" evidence="1">
    <location>
        <begin position="198"/>
        <end position="222"/>
    </location>
</feature>
<accession>A0A6G7VKX0</accession>
<dbReference type="KEGG" id="mon:G8E03_07265"/>
<name>A0A6G7VKX0_9RHOB</name>
<gene>
    <name evidence="2" type="ORF">G8E03_07265</name>
</gene>
<feature type="transmembrane region" description="Helical" evidence="1">
    <location>
        <begin position="258"/>
        <end position="280"/>
    </location>
</feature>
<feature type="transmembrane region" description="Helical" evidence="1">
    <location>
        <begin position="228"/>
        <end position="246"/>
    </location>
</feature>
<evidence type="ECO:0000256" key="1">
    <source>
        <dbReference type="SAM" id="Phobius"/>
    </source>
</evidence>
<dbReference type="NCBIfam" id="TIGR03082">
    <property type="entry name" value="Gneg_AbrB_dup"/>
    <property type="match status" value="1"/>
</dbReference>
<dbReference type="Proteomes" id="UP000500791">
    <property type="component" value="Chromosome"/>
</dbReference>
<feature type="transmembrane region" description="Helical" evidence="1">
    <location>
        <begin position="142"/>
        <end position="160"/>
    </location>
</feature>
<proteinExistence type="predicted"/>
<keyword evidence="1" id="KW-0812">Transmembrane</keyword>
<dbReference type="EMBL" id="CP049811">
    <property type="protein sequence ID" value="QIK40582.1"/>
    <property type="molecule type" value="Genomic_DNA"/>
</dbReference>
<dbReference type="PANTHER" id="PTHR38457">
    <property type="entry name" value="REGULATOR ABRB-RELATED"/>
    <property type="match status" value="1"/>
</dbReference>
<keyword evidence="1" id="KW-1133">Transmembrane helix</keyword>
<dbReference type="Pfam" id="PF05145">
    <property type="entry name" value="AbrB"/>
    <property type="match status" value="1"/>
</dbReference>
<feature type="transmembrane region" description="Helical" evidence="1">
    <location>
        <begin position="57"/>
        <end position="77"/>
    </location>
</feature>
<feature type="transmembrane region" description="Helical" evidence="1">
    <location>
        <begin position="300"/>
        <end position="333"/>
    </location>
</feature>
<sequence length="338" mass="35889">MIRILVTFAIAGLGVAAFSYVDLPLPWLLGPIMACLTAALLGVPLDTIKVLNTAMRGILGVAVGATFTTALLVSMGAMWPTLILIPLMTVLIGLVGVPYFQKLWGFDFPTAYYSAMPGGLQDMLIFGEEAGGDVRAMSLVHATRVLFIVAILPFILRAYWDVDLSVPPGAPASEIAWQQLVLMIFCGLVGWKLAERVGLFGASILGPMILAGAFALAGVLHHRPPVEAIWAAQFFIGMTVGAKYAGITMREVRIDLTAALGFCVILLALTVVFAEAVHLLDLAPALETLLAFAPGGQAEMAILALIVGADMAFVIAHHVLRILVVIVGAPAFARLYRL</sequence>
<dbReference type="RefSeq" id="WP_166190209.1">
    <property type="nucleotide sequence ID" value="NZ_CP049811.1"/>
</dbReference>
<evidence type="ECO:0000313" key="3">
    <source>
        <dbReference type="Proteomes" id="UP000500791"/>
    </source>
</evidence>
<dbReference type="PIRSF" id="PIRSF038991">
    <property type="entry name" value="Protein_AbrB"/>
    <property type="match status" value="1"/>
</dbReference>
<feature type="transmembrane region" description="Helical" evidence="1">
    <location>
        <begin position="27"/>
        <end position="45"/>
    </location>
</feature>
<dbReference type="InterPro" id="IPR007820">
    <property type="entry name" value="AbrB_fam"/>
</dbReference>
<protein>
    <submittedName>
        <fullName evidence="2">AbrB family transcriptional regulator</fullName>
    </submittedName>
</protein>
<evidence type="ECO:0000313" key="2">
    <source>
        <dbReference type="EMBL" id="QIK40582.1"/>
    </source>
</evidence>
<keyword evidence="1" id="KW-0472">Membrane</keyword>
<keyword evidence="3" id="KW-1185">Reference proteome</keyword>
<dbReference type="PANTHER" id="PTHR38457:SF1">
    <property type="entry name" value="REGULATOR ABRB-RELATED"/>
    <property type="match status" value="1"/>
</dbReference>